<dbReference type="AlphaFoldDB" id="A0A6M2DMQ1"/>
<dbReference type="Gene3D" id="1.20.58.1590">
    <property type="entry name" value="Tethering factor for nuclear proteasome Cut8/Sts1"/>
    <property type="match status" value="1"/>
</dbReference>
<dbReference type="InterPro" id="IPR038422">
    <property type="entry name" value="Cut8/Sts1_sf"/>
</dbReference>
<reference evidence="5" key="1">
    <citation type="submission" date="2020-03" db="EMBL/GenBank/DDBJ databases">
        <title>Transcriptomic Profiling of the Digestive Tract of the Rat Flea, Xenopsylla cheopis, Following Blood Feeding and Infection with Yersinia pestis.</title>
        <authorList>
            <person name="Bland D.M."/>
            <person name="Martens C.A."/>
            <person name="Virtaneva K."/>
            <person name="Kanakabandi K."/>
            <person name="Long D."/>
            <person name="Rosenke R."/>
            <person name="Saturday G.A."/>
            <person name="Hoyt F.H."/>
            <person name="Bruno D.P."/>
            <person name="Ribeiro J.M.C."/>
            <person name="Hinnebusch J."/>
        </authorList>
    </citation>
    <scope>NUCLEOTIDE SEQUENCE</scope>
</reference>
<accession>A0A6M2DMQ1</accession>
<dbReference type="GO" id="GO:0031965">
    <property type="term" value="C:nuclear membrane"/>
    <property type="evidence" value="ECO:0007669"/>
    <property type="project" value="TreeGrafter"/>
</dbReference>
<comment type="subcellular location">
    <subcellularLocation>
        <location evidence="1">Nucleus</location>
    </subcellularLocation>
</comment>
<evidence type="ECO:0000256" key="1">
    <source>
        <dbReference type="ARBA" id="ARBA00004123"/>
    </source>
</evidence>
<dbReference type="GO" id="GO:0070628">
    <property type="term" value="F:proteasome binding"/>
    <property type="evidence" value="ECO:0007669"/>
    <property type="project" value="TreeGrafter"/>
</dbReference>
<sequence>MDALVLDPLRRTTRSALAEIPIRLGLLRVTPLTPPATPTNNNLAQNVLRNTLTPTTLNISESNLSPVLSPDEFVIQQRGRRRIPVTWSPDNFKKSGPPAGNRTPQNSPSKLNNNTTSLRTTPRKRLILQEQLEITPEKKYVSPGKKSPLKHSPLIKRAKLDLLAPKPSRSIDCSLKGLSNEQLIDVIKSLVNNHPEIEDDLKHNLPAPDLKVMEEKLNYLKRNIYKSIPSSRLTSRTDSQAYSRASIHVTAFKKLLLDQVKLLNEGQHWDSLLDYVFISWSYVRSTPLWDNHAHNAMRRLCFKTLVAHCLQALKNSKFSPEKSVELFERFRSMSMDCEDALNCAKMLDYAMHMAK</sequence>
<protein>
    <submittedName>
        <fullName evidence="5">Putative tethering factor for nuclear proteasome sts1</fullName>
    </submittedName>
</protein>
<comment type="similarity">
    <text evidence="2">Belongs to the cut8/STS1 family.</text>
</comment>
<dbReference type="EMBL" id="GIIL01002411">
    <property type="protein sequence ID" value="NOV46137.1"/>
    <property type="molecule type" value="Transcribed_RNA"/>
</dbReference>
<proteinExistence type="inferred from homology"/>
<feature type="region of interest" description="Disordered" evidence="4">
    <location>
        <begin position="84"/>
        <end position="120"/>
    </location>
</feature>
<keyword evidence="5" id="KW-0647">Proteasome</keyword>
<evidence type="ECO:0000256" key="3">
    <source>
        <dbReference type="ARBA" id="ARBA00023242"/>
    </source>
</evidence>
<dbReference type="Pfam" id="PF08559">
    <property type="entry name" value="Cut8"/>
    <property type="match status" value="1"/>
</dbReference>
<dbReference type="GO" id="GO:0000502">
    <property type="term" value="C:proteasome complex"/>
    <property type="evidence" value="ECO:0007669"/>
    <property type="project" value="UniProtKB-KW"/>
</dbReference>
<dbReference type="GO" id="GO:0031144">
    <property type="term" value="P:proteasome localization"/>
    <property type="evidence" value="ECO:0007669"/>
    <property type="project" value="InterPro"/>
</dbReference>
<dbReference type="InterPro" id="IPR013868">
    <property type="entry name" value="Cut8/Sts1_fam"/>
</dbReference>
<evidence type="ECO:0000256" key="4">
    <source>
        <dbReference type="SAM" id="MobiDB-lite"/>
    </source>
</evidence>
<dbReference type="PANTHER" id="PTHR28032:SF1">
    <property type="entry name" value="FI02826P"/>
    <property type="match status" value="1"/>
</dbReference>
<evidence type="ECO:0000256" key="2">
    <source>
        <dbReference type="ARBA" id="ARBA00006199"/>
    </source>
</evidence>
<dbReference type="PANTHER" id="PTHR28032">
    <property type="entry name" value="FI02826P"/>
    <property type="match status" value="1"/>
</dbReference>
<name>A0A6M2DMQ1_XENCH</name>
<dbReference type="FunFam" id="1.20.58.1590:FF:000002">
    <property type="entry name" value="Uncharacterized protein, isoform A"/>
    <property type="match status" value="1"/>
</dbReference>
<dbReference type="GO" id="GO:0071630">
    <property type="term" value="P:nuclear protein quality control by the ubiquitin-proteasome system"/>
    <property type="evidence" value="ECO:0007669"/>
    <property type="project" value="InterPro"/>
</dbReference>
<keyword evidence="3" id="KW-0539">Nucleus</keyword>
<feature type="compositionally biased region" description="Polar residues" evidence="4">
    <location>
        <begin position="102"/>
        <end position="120"/>
    </location>
</feature>
<evidence type="ECO:0000313" key="5">
    <source>
        <dbReference type="EMBL" id="NOV46137.1"/>
    </source>
</evidence>
<organism evidence="5">
    <name type="scientific">Xenopsylla cheopis</name>
    <name type="common">Oriental rat flea</name>
    <name type="synonym">Pulex cheopis</name>
    <dbReference type="NCBI Taxonomy" id="163159"/>
    <lineage>
        <taxon>Eukaryota</taxon>
        <taxon>Metazoa</taxon>
        <taxon>Ecdysozoa</taxon>
        <taxon>Arthropoda</taxon>
        <taxon>Hexapoda</taxon>
        <taxon>Insecta</taxon>
        <taxon>Pterygota</taxon>
        <taxon>Neoptera</taxon>
        <taxon>Endopterygota</taxon>
        <taxon>Siphonaptera</taxon>
        <taxon>Pulicidae</taxon>
        <taxon>Xenopsyllinae</taxon>
        <taxon>Xenopsylla</taxon>
    </lineage>
</organism>